<dbReference type="Proteomes" id="UP000007845">
    <property type="component" value="Chromosome"/>
</dbReference>
<keyword evidence="1 3" id="KW-0556">Organic radical</keyword>
<evidence type="ECO:0000256" key="1">
    <source>
        <dbReference type="ARBA" id="ARBA00022818"/>
    </source>
</evidence>
<dbReference type="InterPro" id="IPR051215">
    <property type="entry name" value="GRE"/>
</dbReference>
<dbReference type="Gene3D" id="3.20.70.20">
    <property type="match status" value="1"/>
</dbReference>
<evidence type="ECO:0000259" key="4">
    <source>
        <dbReference type="PROSITE" id="PS51149"/>
    </source>
</evidence>
<reference evidence="6 7" key="1">
    <citation type="journal article" date="2011" name="J. Bacteriol.">
        <title>Genome sequence of the mercury-methylating strain Desulfovibrio desulfuricans ND132.</title>
        <authorList>
            <person name="Brown S.D."/>
            <person name="Gilmour C.C."/>
            <person name="Kucken A.M."/>
            <person name="Wall J.D."/>
            <person name="Elias D.A."/>
            <person name="Brandt C.C."/>
            <person name="Podar M."/>
            <person name="Chertkov O."/>
            <person name="Held B."/>
            <person name="Bruce D.C."/>
            <person name="Detter J.C."/>
            <person name="Tapia R."/>
            <person name="Han C.S."/>
            <person name="Goodwin L.A."/>
            <person name="Cheng J.F."/>
            <person name="Pitluck S."/>
            <person name="Woyke T."/>
            <person name="Mikhailova N."/>
            <person name="Ivanova N.N."/>
            <person name="Han J."/>
            <person name="Lucas S."/>
            <person name="Lapidus A.L."/>
            <person name="Land M.L."/>
            <person name="Hauser L.J."/>
            <person name="Palumbo A.V."/>
        </authorList>
    </citation>
    <scope>NUCLEOTIDE SEQUENCE [LARGE SCALE GENOMIC DNA]</scope>
    <source>
        <strain evidence="6 7">ND132</strain>
    </source>
</reference>
<dbReference type="CDD" id="cd01677">
    <property type="entry name" value="PFL2_DhaB_BssA"/>
    <property type="match status" value="1"/>
</dbReference>
<evidence type="ECO:0000259" key="5">
    <source>
        <dbReference type="PROSITE" id="PS51554"/>
    </source>
</evidence>
<evidence type="ECO:0000313" key="6">
    <source>
        <dbReference type="EMBL" id="EGB14789.1"/>
    </source>
</evidence>
<dbReference type="PROSITE" id="PS51554">
    <property type="entry name" value="PFL"/>
    <property type="match status" value="1"/>
</dbReference>
<keyword evidence="7" id="KW-1185">Reference proteome</keyword>
<dbReference type="InterPro" id="IPR004184">
    <property type="entry name" value="PFL_dom"/>
</dbReference>
<feature type="modified residue" description="Glycine radical" evidence="3">
    <location>
        <position position="807"/>
    </location>
</feature>
<evidence type="ECO:0000256" key="2">
    <source>
        <dbReference type="ARBA" id="ARBA00023239"/>
    </source>
</evidence>
<dbReference type="GO" id="GO:0016829">
    <property type="term" value="F:lyase activity"/>
    <property type="evidence" value="ECO:0007669"/>
    <property type="project" value="UniProtKB-KW"/>
</dbReference>
<protein>
    <submittedName>
        <fullName evidence="6">Formate C-acetyltransferase</fullName>
    </submittedName>
</protein>
<dbReference type="Pfam" id="PF02901">
    <property type="entry name" value="PFL-like"/>
    <property type="match status" value="1"/>
</dbReference>
<dbReference type="PANTHER" id="PTHR43641">
    <property type="entry name" value="FORMATE ACETYLTRANSFERASE 3-RELATED"/>
    <property type="match status" value="1"/>
</dbReference>
<accession>F0JEY8</accession>
<dbReference type="KEGG" id="ddn:DND132_1582"/>
<dbReference type="GO" id="GO:0016740">
    <property type="term" value="F:transferase activity"/>
    <property type="evidence" value="ECO:0007669"/>
    <property type="project" value="UniProtKB-KW"/>
</dbReference>
<sequence>MTQIESNNSKKQAIDAVASMPFDMTKVATGPTAYKINWETINARFKEYKDFLMEAPQVMDPERLQFLHDVYTEYNGEPVVYIRARLLERVLTQKKIFLDGNPIVGTLTGTRCGVYPYPEWNVQWIKDEMQMAKMTSLGEMKIPRETEDLLKQTYKEWKGRTCIDLNNKMFKDMFGFDSHPYHKAGMFYENVSVASGSGIADYPKVLNHGMRAVLDDLKERLRNCPTTLADKERFDLYRSMIVVCEAVIAHSHRYAELVENAAAEETDPKNKAELLEIAEICRRVPEFPARNFREAIQSFWFMHVCIETEQMACATSPGRFGQYMYPFYKKDIEEGKLNREQVVALLKLQWIKHMELAEYQGGSYAKTLSGHTGQTMTIGGLDKDGRDASTELEVLLLETQIQARGIQPTLTLLYHPKLSESYMGKVVQCIRGGSGQPQILNNTAVIERTLARFAQYKDGITLEDARNCGNYGCVSTGICGKGSFITQEDQPCLAKIIEMVMYNGKDPRTKKQLGVETGDITSFQSFDELYDAYKCQLKHLFTVSRKHSDLSQMARLQVVPSVLRSVMYDGCIEKGMCEEAGGTRYPQVNPIMTAGIDAANSLLAIKHLVFDTRKITMEQLMTAIKANFEGYEDIRKMCYDAPKHGNDYPEIEEFVQQYYHDVDEIHNSIGPDCFGYRTPLDAYSLSYHNYFGALMGALPTGRKAGVALTDGSVSAMPGTDHEGITALIKAGATAIDTVRYGANHFNVKLVPAALEGPAGTRLLSSLLKTYCDLGGSHIQFNVVTSATLKKAQEVPQEYKDLVVRVAGFSAYFTRLDKGVQDEIVKRTEYSQAC</sequence>
<dbReference type="InterPro" id="IPR001150">
    <property type="entry name" value="Gly_radical"/>
</dbReference>
<dbReference type="SUPFAM" id="SSF51998">
    <property type="entry name" value="PFL-like glycyl radical enzymes"/>
    <property type="match status" value="1"/>
</dbReference>
<feature type="domain" description="PFL" evidence="5">
    <location>
        <begin position="43"/>
        <end position="703"/>
    </location>
</feature>
<gene>
    <name evidence="6" type="ORF">DND132_1582</name>
</gene>
<dbReference type="AlphaFoldDB" id="F0JEY8"/>
<dbReference type="GO" id="GO:0005829">
    <property type="term" value="C:cytosol"/>
    <property type="evidence" value="ECO:0007669"/>
    <property type="project" value="TreeGrafter"/>
</dbReference>
<dbReference type="STRING" id="641491.DND132_1582"/>
<feature type="domain" description="Glycine radical" evidence="4">
    <location>
        <begin position="711"/>
        <end position="832"/>
    </location>
</feature>
<keyword evidence="2" id="KW-0456">Lyase</keyword>
<dbReference type="EMBL" id="CP003220">
    <property type="protein sequence ID" value="EGB14789.1"/>
    <property type="molecule type" value="Genomic_DNA"/>
</dbReference>
<evidence type="ECO:0000313" key="7">
    <source>
        <dbReference type="Proteomes" id="UP000007845"/>
    </source>
</evidence>
<dbReference type="eggNOG" id="COG1882">
    <property type="taxonomic scope" value="Bacteria"/>
</dbReference>
<dbReference type="Pfam" id="PF01228">
    <property type="entry name" value="Gly_radical"/>
    <property type="match status" value="1"/>
</dbReference>
<dbReference type="PANTHER" id="PTHR43641:SF2">
    <property type="entry name" value="DEHYDRATASE YBIW-RELATED"/>
    <property type="match status" value="1"/>
</dbReference>
<evidence type="ECO:0000256" key="3">
    <source>
        <dbReference type="PROSITE-ProRule" id="PRU00493"/>
    </source>
</evidence>
<dbReference type="HOGENOM" id="CLU_009096_0_1_7"/>
<organism evidence="6 7">
    <name type="scientific">Pseudodesulfovibrio mercurii</name>
    <dbReference type="NCBI Taxonomy" id="641491"/>
    <lineage>
        <taxon>Bacteria</taxon>
        <taxon>Pseudomonadati</taxon>
        <taxon>Thermodesulfobacteriota</taxon>
        <taxon>Desulfovibrionia</taxon>
        <taxon>Desulfovibrionales</taxon>
        <taxon>Desulfovibrionaceae</taxon>
    </lineage>
</organism>
<name>F0JEY8_9BACT</name>
<proteinExistence type="predicted"/>
<dbReference type="SMR" id="F0JEY8"/>
<keyword evidence="6" id="KW-0808">Transferase</keyword>
<dbReference type="PROSITE" id="PS51149">
    <property type="entry name" value="GLY_RADICAL_2"/>
    <property type="match status" value="1"/>
</dbReference>